<organism evidence="2 3">
    <name type="scientific">Bordetella petrii (strain ATCC BAA-461 / DSM 12804 / CCUG 43448 / CIP 107267 / Se-1111R)</name>
    <dbReference type="NCBI Taxonomy" id="340100"/>
    <lineage>
        <taxon>Bacteria</taxon>
        <taxon>Pseudomonadati</taxon>
        <taxon>Pseudomonadota</taxon>
        <taxon>Betaproteobacteria</taxon>
        <taxon>Burkholderiales</taxon>
        <taxon>Alcaligenaceae</taxon>
        <taxon>Bordetella</taxon>
    </lineage>
</organism>
<keyword evidence="1" id="KW-0732">Signal</keyword>
<dbReference type="KEGG" id="bpt:Bpet4613"/>
<dbReference type="Pfam" id="PF13663">
    <property type="entry name" value="DUF4148"/>
    <property type="match status" value="1"/>
</dbReference>
<dbReference type="EMBL" id="AM902716">
    <property type="protein sequence ID" value="CAP44964.1"/>
    <property type="molecule type" value="Genomic_DNA"/>
</dbReference>
<evidence type="ECO:0008006" key="4">
    <source>
        <dbReference type="Google" id="ProtNLM"/>
    </source>
</evidence>
<keyword evidence="3" id="KW-1185">Reference proteome</keyword>
<proteinExistence type="predicted"/>
<reference evidence="2 3" key="1">
    <citation type="journal article" date="2008" name="BMC Genomics">
        <title>The missing link: Bordetella petrii is endowed with both the metabolic versatility of environmental bacteria and virulence traits of pathogenic Bordetellae.</title>
        <authorList>
            <person name="Gross R."/>
            <person name="Guzman C.A."/>
            <person name="Sebaihia M."/>
            <person name="Martins Dos Santos V.A."/>
            <person name="Pieper D.H."/>
            <person name="Koebnik R."/>
            <person name="Lechner M."/>
            <person name="Bartels D."/>
            <person name="Buhrmester J."/>
            <person name="Choudhuri J.V."/>
            <person name="Ebensen T."/>
            <person name="Gaigalat L."/>
            <person name="Herrmann S."/>
            <person name="Khachane A.N."/>
            <person name="Larisch C."/>
            <person name="Link S."/>
            <person name="Linke B."/>
            <person name="Meyer F."/>
            <person name="Mormann S."/>
            <person name="Nakunst D."/>
            <person name="Rueckert C."/>
            <person name="Schneiker-Bekel S."/>
            <person name="Schulze K."/>
            <person name="Vorhoelter F.J."/>
            <person name="Yevsa T."/>
            <person name="Engle J.T."/>
            <person name="Goldman W.E."/>
            <person name="Puehler A."/>
            <person name="Goebel U.B."/>
            <person name="Goesmann A."/>
            <person name="Bloecker H."/>
            <person name="Kaiser O."/>
            <person name="Martinez-Arias R."/>
        </authorList>
    </citation>
    <scope>NUCLEOTIDE SEQUENCE [LARGE SCALE GENOMIC DNA]</scope>
    <source>
        <strain evidence="3">ATCC BAA-461 / DSM 12804 / CCUG 43448 / CIP 107267 / Se-1111R</strain>
    </source>
</reference>
<protein>
    <recommendedName>
        <fullName evidence="4">Secreted protein</fullName>
    </recommendedName>
</protein>
<evidence type="ECO:0000313" key="3">
    <source>
        <dbReference type="Proteomes" id="UP000001225"/>
    </source>
</evidence>
<accession>A9IF50</accession>
<feature type="signal peptide" evidence="1">
    <location>
        <begin position="1"/>
        <end position="22"/>
    </location>
</feature>
<dbReference type="Proteomes" id="UP000001225">
    <property type="component" value="Chromosome"/>
</dbReference>
<sequence>MKNSLNILFVMLTIAVGPQAIAQVNPSTNARTPVNVSSEHDLTRAEVKADLAVWKRAGMDRFWNKSVTPDIYSREYKMAQAEYLRMRNGPEYQEELQRLQQ</sequence>
<dbReference type="InterPro" id="IPR025421">
    <property type="entry name" value="DUF4148"/>
</dbReference>
<feature type="chain" id="PRO_5002739507" description="Secreted protein" evidence="1">
    <location>
        <begin position="23"/>
        <end position="101"/>
    </location>
</feature>
<name>A9IF50_BORPD</name>
<dbReference type="AlphaFoldDB" id="A9IF50"/>
<evidence type="ECO:0000256" key="1">
    <source>
        <dbReference type="SAM" id="SignalP"/>
    </source>
</evidence>
<gene>
    <name evidence="2" type="ordered locus">Bpet4613</name>
</gene>
<dbReference type="eggNOG" id="ENOG5033DT8">
    <property type="taxonomic scope" value="Bacteria"/>
</dbReference>
<evidence type="ECO:0000313" key="2">
    <source>
        <dbReference type="EMBL" id="CAP44964.1"/>
    </source>
</evidence>